<keyword evidence="10" id="KW-1185">Reference proteome</keyword>
<dbReference type="PANTHER" id="PTHR21541">
    <property type="entry name" value="BTB POZ DOMAIN CONTAINING 12"/>
    <property type="match status" value="1"/>
</dbReference>
<keyword evidence="4" id="KW-0233">DNA recombination</keyword>
<evidence type="ECO:0000313" key="9">
    <source>
        <dbReference type="EMBL" id="CAH2058134.1"/>
    </source>
</evidence>
<dbReference type="Pfam" id="PF09494">
    <property type="entry name" value="Slx4"/>
    <property type="match status" value="1"/>
</dbReference>
<keyword evidence="5" id="KW-0234">DNA repair</keyword>
<evidence type="ECO:0000256" key="2">
    <source>
        <dbReference type="ARBA" id="ARBA00006661"/>
    </source>
</evidence>
<sequence length="192" mass="22505">MSSPEINKELEKYGLKPFKRKRAIQLLTHLYNQTHPIIEHCSEELIPAKKLKISSPKKRIKSPTKSSSPRKSKRLLNIGLSKENEICYEETKDVPDIKEIECSSDDWVFQKREKAKVHSCRVPLHIAFHNYVSCRRGLREAILRYEPVNIDVIHKDLVSYGYRYNPKDLLRFLDKKCITVKTADNNARNCRK</sequence>
<comment type="subcellular location">
    <subcellularLocation>
        <location evidence="1">Nucleus</location>
    </subcellularLocation>
</comment>
<evidence type="ECO:0000256" key="8">
    <source>
        <dbReference type="SAM" id="MobiDB-lite"/>
    </source>
</evidence>
<dbReference type="Proteomes" id="UP000837857">
    <property type="component" value="Chromosome 25"/>
</dbReference>
<accession>A0ABN8IIK6</accession>
<keyword evidence="6" id="KW-0539">Nucleus</keyword>
<dbReference type="CDD" id="cd22999">
    <property type="entry name" value="SAP_SLX4"/>
    <property type="match status" value="1"/>
</dbReference>
<keyword evidence="3" id="KW-0227">DNA damage</keyword>
<dbReference type="InterPro" id="IPR018574">
    <property type="entry name" value="Structure-sp_endonuc_su_Slx4"/>
</dbReference>
<dbReference type="EMBL" id="OW152837">
    <property type="protein sequence ID" value="CAH2058134.1"/>
    <property type="molecule type" value="Genomic_DNA"/>
</dbReference>
<protein>
    <recommendedName>
        <fullName evidence="7">Structure-specific endonuclease subunit SLX4</fullName>
    </recommendedName>
</protein>
<evidence type="ECO:0000256" key="3">
    <source>
        <dbReference type="ARBA" id="ARBA00022763"/>
    </source>
</evidence>
<dbReference type="PANTHER" id="PTHR21541:SF3">
    <property type="entry name" value="STRUCTURE-SPECIFIC ENDONUCLEASE SUBUNIT SLX4"/>
    <property type="match status" value="1"/>
</dbReference>
<feature type="non-terminal residue" evidence="9">
    <location>
        <position position="192"/>
    </location>
</feature>
<evidence type="ECO:0000256" key="6">
    <source>
        <dbReference type="ARBA" id="ARBA00023242"/>
    </source>
</evidence>
<proteinExistence type="inferred from homology"/>
<reference evidence="9" key="1">
    <citation type="submission" date="2022-03" db="EMBL/GenBank/DDBJ databases">
        <authorList>
            <person name="Martin H S."/>
        </authorList>
    </citation>
    <scope>NUCLEOTIDE SEQUENCE</scope>
</reference>
<comment type="similarity">
    <text evidence="2">Belongs to the SLX4 family.</text>
</comment>
<organism evidence="9 10">
    <name type="scientific">Iphiclides podalirius</name>
    <name type="common">scarce swallowtail</name>
    <dbReference type="NCBI Taxonomy" id="110791"/>
    <lineage>
        <taxon>Eukaryota</taxon>
        <taxon>Metazoa</taxon>
        <taxon>Ecdysozoa</taxon>
        <taxon>Arthropoda</taxon>
        <taxon>Hexapoda</taxon>
        <taxon>Insecta</taxon>
        <taxon>Pterygota</taxon>
        <taxon>Neoptera</taxon>
        <taxon>Endopterygota</taxon>
        <taxon>Lepidoptera</taxon>
        <taxon>Glossata</taxon>
        <taxon>Ditrysia</taxon>
        <taxon>Papilionoidea</taxon>
        <taxon>Papilionidae</taxon>
        <taxon>Papilioninae</taxon>
        <taxon>Iphiclides</taxon>
    </lineage>
</organism>
<evidence type="ECO:0000256" key="5">
    <source>
        <dbReference type="ARBA" id="ARBA00023204"/>
    </source>
</evidence>
<name>A0ABN8IIK6_9NEOP</name>
<evidence type="ECO:0000313" key="10">
    <source>
        <dbReference type="Proteomes" id="UP000837857"/>
    </source>
</evidence>
<evidence type="ECO:0000256" key="7">
    <source>
        <dbReference type="ARBA" id="ARBA00029496"/>
    </source>
</evidence>
<evidence type="ECO:0000256" key="4">
    <source>
        <dbReference type="ARBA" id="ARBA00023172"/>
    </source>
</evidence>
<feature type="region of interest" description="Disordered" evidence="8">
    <location>
        <begin position="55"/>
        <end position="74"/>
    </location>
</feature>
<evidence type="ECO:0000256" key="1">
    <source>
        <dbReference type="ARBA" id="ARBA00004123"/>
    </source>
</evidence>
<gene>
    <name evidence="9" type="ORF">IPOD504_LOCUS10456</name>
</gene>